<dbReference type="Proteomes" id="UP000821656">
    <property type="component" value="Unassembled WGS sequence"/>
</dbReference>
<dbReference type="Proteomes" id="UP000031866">
    <property type="component" value="Chromosome"/>
</dbReference>
<reference evidence="3" key="2">
    <citation type="submission" date="2016-02" db="EMBL/GenBank/DDBJ databases">
        <title>Genome sequence of Clostridium beijerinckii strain 59B.</title>
        <authorList>
            <person name="Little G.T."/>
            <person name="Minton N.P."/>
        </authorList>
    </citation>
    <scope>NUCLEOTIDE SEQUENCE</scope>
    <source>
        <strain evidence="3">NCIMB 14988</strain>
    </source>
</reference>
<dbReference type="GO" id="GO:0032955">
    <property type="term" value="P:regulation of division septum assembly"/>
    <property type="evidence" value="ECO:0007669"/>
    <property type="project" value="InterPro"/>
</dbReference>
<protein>
    <submittedName>
        <fullName evidence="4">Cell division topological specificity factor</fullName>
    </submittedName>
    <submittedName>
        <fullName evidence="3">Septum formation topological specificity factor MinE</fullName>
    </submittedName>
</protein>
<dbReference type="InterPro" id="IPR036707">
    <property type="entry name" value="MinE_sf"/>
</dbReference>
<gene>
    <name evidence="4" type="ORF">DFH45_005093</name>
    <name evidence="3" type="ORF">LF65_02457</name>
</gene>
<evidence type="ECO:0000313" key="3">
    <source>
        <dbReference type="EMBL" id="AJG99040.1"/>
    </source>
</evidence>
<comment type="similarity">
    <text evidence="1">Belongs to the MinE family.</text>
</comment>
<evidence type="ECO:0000313" key="4">
    <source>
        <dbReference type="EMBL" id="NRV12130.1"/>
    </source>
</evidence>
<keyword evidence="4" id="KW-0132">Cell division</keyword>
<reference evidence="5" key="1">
    <citation type="submission" date="2014-12" db="EMBL/GenBank/DDBJ databases">
        <title>Genome sequence of Clostridium beijerinckii strain 59B.</title>
        <authorList>
            <person name="Little G.T."/>
            <person name="Minton N.P."/>
        </authorList>
    </citation>
    <scope>NUCLEOTIDE SEQUENCE [LARGE SCALE GENOMIC DNA]</scope>
    <source>
        <strain evidence="5">59B</strain>
    </source>
</reference>
<evidence type="ECO:0000256" key="2">
    <source>
        <dbReference type="ARBA" id="ARBA00025265"/>
    </source>
</evidence>
<dbReference type="Gene3D" id="3.30.1070.10">
    <property type="entry name" value="Cell division topological specificity factor MinE"/>
    <property type="match status" value="1"/>
</dbReference>
<name>A0A0B5QDI5_CLOBE</name>
<dbReference type="EMBL" id="CP010086">
    <property type="protein sequence ID" value="AJG99040.1"/>
    <property type="molecule type" value="Genomic_DNA"/>
</dbReference>
<proteinExistence type="inferred from homology"/>
<dbReference type="EMBL" id="JABSXK010000001">
    <property type="protein sequence ID" value="NRV12130.1"/>
    <property type="molecule type" value="Genomic_DNA"/>
</dbReference>
<dbReference type="GO" id="GO:0051301">
    <property type="term" value="P:cell division"/>
    <property type="evidence" value="ECO:0007669"/>
    <property type="project" value="UniProtKB-KW"/>
</dbReference>
<comment type="function">
    <text evidence="2">Prevents the cell division inhibition by proteins MinC and MinD at internal division sites while permitting inhibition at polar sites. This ensures cell division at the proper site by restricting the formation of a division septum at the midpoint of the long axis of the cell.</text>
</comment>
<dbReference type="AlphaFoldDB" id="A0A0B5QDI5"/>
<evidence type="ECO:0000256" key="1">
    <source>
        <dbReference type="ARBA" id="ARBA00008168"/>
    </source>
</evidence>
<keyword evidence="4" id="KW-0131">Cell cycle</keyword>
<sequence>MMNLFSSTSSSSNGLERERLKLILVHDKTDISSEVLDSMREEILEVIDRHIKTENSCKKMILTQDTVNIDNYSILIASIPMK</sequence>
<dbReference type="OrthoDB" id="9796578at2"/>
<dbReference type="NCBIfam" id="TIGR01215">
    <property type="entry name" value="minE"/>
    <property type="match status" value="1"/>
</dbReference>
<organism evidence="3 5">
    <name type="scientific">Clostridium beijerinckii</name>
    <name type="common">Clostridium MP</name>
    <dbReference type="NCBI Taxonomy" id="1520"/>
    <lineage>
        <taxon>Bacteria</taxon>
        <taxon>Bacillati</taxon>
        <taxon>Bacillota</taxon>
        <taxon>Clostridia</taxon>
        <taxon>Eubacteriales</taxon>
        <taxon>Clostridiaceae</taxon>
        <taxon>Clostridium</taxon>
    </lineage>
</organism>
<dbReference type="InterPro" id="IPR005527">
    <property type="entry name" value="MinE"/>
</dbReference>
<evidence type="ECO:0000313" key="5">
    <source>
        <dbReference type="Proteomes" id="UP000031866"/>
    </source>
</evidence>
<accession>A0A0B5QDI5</accession>
<dbReference type="Pfam" id="PF03776">
    <property type="entry name" value="MinE"/>
    <property type="match status" value="1"/>
</dbReference>
<dbReference type="STRING" id="1520.LF65_02457"/>
<dbReference type="SUPFAM" id="SSF55229">
    <property type="entry name" value="Cell division protein MinE topological specificity domain"/>
    <property type="match status" value="1"/>
</dbReference>
<dbReference type="KEGG" id="cbei:LF65_02457"/>
<dbReference type="RefSeq" id="WP_052482827.1">
    <property type="nucleotide sequence ID" value="NZ_CP010086.2"/>
</dbReference>
<reference evidence="4" key="3">
    <citation type="submission" date="2020-05" db="EMBL/GenBank/DDBJ databases">
        <title>Genomic insights into acetone-butanol-ethanol (ABE) fermentation by sequencing solventogenic clostridia strains.</title>
        <authorList>
            <person name="Brown S."/>
        </authorList>
    </citation>
    <scope>NUCLEOTIDE SEQUENCE</scope>
    <source>
        <strain evidence="4">DJ126</strain>
    </source>
</reference>